<dbReference type="Gene3D" id="1.20.1560.10">
    <property type="entry name" value="ABC transporter type 1, transmembrane domain"/>
    <property type="match status" value="1"/>
</dbReference>
<feature type="transmembrane region" description="Helical" evidence="9">
    <location>
        <begin position="207"/>
        <end position="224"/>
    </location>
</feature>
<feature type="transmembrane region" description="Helical" evidence="9">
    <location>
        <begin position="392"/>
        <end position="410"/>
    </location>
</feature>
<dbReference type="Pfam" id="PF03412">
    <property type="entry name" value="Peptidase_C39"/>
    <property type="match status" value="1"/>
</dbReference>
<evidence type="ECO:0000256" key="8">
    <source>
        <dbReference type="ARBA" id="ARBA00023136"/>
    </source>
</evidence>
<gene>
    <name evidence="13" type="primary">apxIB_2</name>
    <name evidence="13" type="ORF">HT99x_00080</name>
    <name evidence="14" type="ORF">HT99x_011670</name>
</gene>
<dbReference type="InterPro" id="IPR033838">
    <property type="entry name" value="CvaB_peptidase"/>
</dbReference>
<dbReference type="InterPro" id="IPR017871">
    <property type="entry name" value="ABC_transporter-like_CS"/>
</dbReference>
<dbReference type="Proteomes" id="UP000051497">
    <property type="component" value="Unassembled WGS sequence"/>
</dbReference>
<dbReference type="CDD" id="cd02419">
    <property type="entry name" value="Peptidase_C39C"/>
    <property type="match status" value="1"/>
</dbReference>
<evidence type="ECO:0000256" key="6">
    <source>
        <dbReference type="ARBA" id="ARBA00022840"/>
    </source>
</evidence>
<dbReference type="PROSITE" id="PS50990">
    <property type="entry name" value="PEPTIDASE_C39"/>
    <property type="match status" value="1"/>
</dbReference>
<dbReference type="Gene3D" id="3.40.50.300">
    <property type="entry name" value="P-loop containing nucleotide triphosphate hydrolases"/>
    <property type="match status" value="1"/>
</dbReference>
<dbReference type="InterPro" id="IPR003439">
    <property type="entry name" value="ABC_transporter-like_ATP-bd"/>
</dbReference>
<dbReference type="EMBL" id="LKAJ02000001">
    <property type="protein sequence ID" value="MCS5712091.1"/>
    <property type="molecule type" value="Genomic_DNA"/>
</dbReference>
<dbReference type="GO" id="GO:0008234">
    <property type="term" value="F:cysteine-type peptidase activity"/>
    <property type="evidence" value="ECO:0007669"/>
    <property type="project" value="InterPro"/>
</dbReference>
<dbReference type="InterPro" id="IPR036640">
    <property type="entry name" value="ABC1_TM_sf"/>
</dbReference>
<dbReference type="InterPro" id="IPR039421">
    <property type="entry name" value="Type_1_exporter"/>
</dbReference>
<evidence type="ECO:0000256" key="3">
    <source>
        <dbReference type="ARBA" id="ARBA00022475"/>
    </source>
</evidence>
<dbReference type="GO" id="GO:0006508">
    <property type="term" value="P:proteolysis"/>
    <property type="evidence" value="ECO:0007669"/>
    <property type="project" value="InterPro"/>
</dbReference>
<comment type="subcellular location">
    <subcellularLocation>
        <location evidence="1">Cell membrane</location>
        <topology evidence="1">Multi-pass membrane protein</topology>
    </subcellularLocation>
</comment>
<keyword evidence="5" id="KW-0547">Nucleotide-binding</keyword>
<accession>A0A0Q9YPA5</accession>
<feature type="domain" description="Peptidase C39" evidence="12">
    <location>
        <begin position="21"/>
        <end position="140"/>
    </location>
</feature>
<reference evidence="14" key="3">
    <citation type="submission" date="2021-06" db="EMBL/GenBank/DDBJ databases">
        <title>Genomic Description and Analysis of Intracellular Bacteria, Candidatus Berkiella cookevillensis and Candidatus Berkiella aquae.</title>
        <authorList>
            <person name="Kidane D.T."/>
            <person name="Mehari Y.T."/>
            <person name="Rice F.C."/>
            <person name="Arivett B.A."/>
            <person name="Farone A.L."/>
            <person name="Berk S.G."/>
            <person name="Farone M.B."/>
        </authorList>
    </citation>
    <scope>NUCLEOTIDE SEQUENCE</scope>
    <source>
        <strain evidence="14">HT99</strain>
    </source>
</reference>
<reference evidence="13" key="1">
    <citation type="submission" date="2015-09" db="EMBL/GenBank/DDBJ databases">
        <title>Draft Genome Sequences of Two Novel Amoeba-resistant Intranuclear Bacteria, Candidatus Berkiella cookevillensis and Candidatus Berkiella aquae.</title>
        <authorList>
            <person name="Mehari Y.T."/>
            <person name="Arivett B.A."/>
            <person name="Farone A.L."/>
            <person name="Gunderson J.H."/>
            <person name="Farone M.B."/>
        </authorList>
    </citation>
    <scope>NUCLEOTIDE SEQUENCE [LARGE SCALE GENOMIC DNA]</scope>
    <source>
        <strain evidence="13">HT99</strain>
    </source>
</reference>
<feature type="domain" description="ABC transmembrane type-1" evidence="11">
    <location>
        <begin position="174"/>
        <end position="453"/>
    </location>
</feature>
<dbReference type="PROSITE" id="PS50929">
    <property type="entry name" value="ABC_TM1F"/>
    <property type="match status" value="1"/>
</dbReference>
<dbReference type="RefSeq" id="WP_200957073.1">
    <property type="nucleotide sequence ID" value="NZ_LKAJ02000001.1"/>
</dbReference>
<sequence length="714" mass="79775">MNNPLELLNFSGKRRLPVVLQTEMAECGLACLAMVASFHGHEIDLNTLRRQYPISLRGTTLHTLMQTADKMDFACRPLRLELEQLDQLRTPTILHWDMNHFVVLKSVSKNHIVIHDPAQGMRKISITEVSKHFTGVALELIPTPKFQPKNEVRKIPFSTFWQRTVGLKRAMVQVFLLSVGLQLFSLISPQYMQLVVDNVLLSHDVHFLKVLALGFLLLMVIEVGTTSLRSLLVMSFSSMLNIQMATNLFRHLIRLPLPYFEKRHIGDIVSRFGSLGQIEKLLTTGIVQAIVDGMMAIATAAMLFLYAPMLACVVMVALVVYAMIRFAWYRPLKAITEEGIITSAKENTNFMETIRATQSIKIFGKESQRQVLWQNRYADKLNTGIRLGKMKIAFGAINSFLFGIEGIVVVYIAAKLVLGGLMTVGMLFAFMSYKSQFTSKAVALIENMIELKMLGLHLERLGDIALEEPEVLDSGLLDAPKLKGAIRLENLNFRYSENEPLILNNINLTINEGESVAIVGPSGCGKTTLMKVMMGLFKPAEGTVYIDNMDLMKIGIGNFREQVGAVMQNDQLLSGSISENISFFDPQIDHARVEECAKLAVVAHDIAAMPMTYNTLIGDMGMTLSGGQKQRVVLARALYKQPKILFLDEATSHLDVALEQAVNHAVKQLNITRVIIAHRPETIRSADRIFVFTPQGLIEQPKMPMPEQKPVVPA</sequence>
<dbReference type="STRING" id="295108.HT99x_00080"/>
<dbReference type="GO" id="GO:0034040">
    <property type="term" value="F:ATPase-coupled lipid transmembrane transporter activity"/>
    <property type="evidence" value="ECO:0007669"/>
    <property type="project" value="TreeGrafter"/>
</dbReference>
<protein>
    <submittedName>
        <fullName evidence="14">Peptidase domain-containing ABC transporter</fullName>
    </submittedName>
    <submittedName>
        <fullName evidence="13">Toxin RTX-I translocation ATP-binding protein</fullName>
    </submittedName>
</protein>
<dbReference type="CDD" id="cd18567">
    <property type="entry name" value="ABC_6TM_CvaB_RaxB_like"/>
    <property type="match status" value="1"/>
</dbReference>
<evidence type="ECO:0000256" key="4">
    <source>
        <dbReference type="ARBA" id="ARBA00022692"/>
    </source>
</evidence>
<keyword evidence="15" id="KW-1185">Reference proteome</keyword>
<keyword evidence="3" id="KW-1003">Cell membrane</keyword>
<evidence type="ECO:0000259" key="10">
    <source>
        <dbReference type="PROSITE" id="PS50893"/>
    </source>
</evidence>
<dbReference type="EMBL" id="LKAJ01000001">
    <property type="protein sequence ID" value="KRG22544.1"/>
    <property type="molecule type" value="Genomic_DNA"/>
</dbReference>
<dbReference type="InterPro" id="IPR005074">
    <property type="entry name" value="Peptidase_C39"/>
</dbReference>
<keyword evidence="2" id="KW-0813">Transport</keyword>
<dbReference type="AlphaFoldDB" id="A0A0Q9YPA5"/>
<dbReference type="Pfam" id="PF00005">
    <property type="entry name" value="ABC_tran"/>
    <property type="match status" value="1"/>
</dbReference>
<evidence type="ECO:0000259" key="11">
    <source>
        <dbReference type="PROSITE" id="PS50929"/>
    </source>
</evidence>
<evidence type="ECO:0000256" key="9">
    <source>
        <dbReference type="SAM" id="Phobius"/>
    </source>
</evidence>
<evidence type="ECO:0000313" key="13">
    <source>
        <dbReference type="EMBL" id="KRG22544.1"/>
    </source>
</evidence>
<dbReference type="FunFam" id="3.40.50.300:FF:000299">
    <property type="entry name" value="ABC transporter ATP-binding protein/permease"/>
    <property type="match status" value="1"/>
</dbReference>
<evidence type="ECO:0000256" key="5">
    <source>
        <dbReference type="ARBA" id="ARBA00022741"/>
    </source>
</evidence>
<dbReference type="PANTHER" id="PTHR24221:SF606">
    <property type="entry name" value="COLICIN V SECRETION-PROCESSING ATP-BINDING PROTEIN"/>
    <property type="match status" value="1"/>
</dbReference>
<dbReference type="InterPro" id="IPR003593">
    <property type="entry name" value="AAA+_ATPase"/>
</dbReference>
<dbReference type="GO" id="GO:0016887">
    <property type="term" value="F:ATP hydrolysis activity"/>
    <property type="evidence" value="ECO:0007669"/>
    <property type="project" value="InterPro"/>
</dbReference>
<dbReference type="SUPFAM" id="SSF90123">
    <property type="entry name" value="ABC transporter transmembrane region"/>
    <property type="match status" value="1"/>
</dbReference>
<evidence type="ECO:0000259" key="12">
    <source>
        <dbReference type="PROSITE" id="PS50990"/>
    </source>
</evidence>
<reference evidence="14" key="2">
    <citation type="journal article" date="2016" name="Genome Announc.">
        <title>Draft Genome Sequences of Two Novel Amoeba-Resistant Intranuclear Bacteria, 'Candidatus Berkiella cookevillensis' and 'Candidatus Berkiella aquae'.</title>
        <authorList>
            <person name="Mehari Y.T."/>
            <person name="Arivett B.A."/>
            <person name="Farone A.L."/>
            <person name="Gunderson J.H."/>
            <person name="Farone M.B."/>
        </authorList>
    </citation>
    <scope>NUCLEOTIDE SEQUENCE</scope>
    <source>
        <strain evidence="14">HT99</strain>
    </source>
</reference>
<feature type="transmembrane region" description="Helical" evidence="9">
    <location>
        <begin position="416"/>
        <end position="433"/>
    </location>
</feature>
<feature type="domain" description="ABC transporter" evidence="10">
    <location>
        <begin position="486"/>
        <end position="714"/>
    </location>
</feature>
<dbReference type="PATRIC" id="fig|1590043.3.peg.80"/>
<name>A0A0Q9YPA5_9GAMM</name>
<dbReference type="Gene3D" id="3.90.70.10">
    <property type="entry name" value="Cysteine proteinases"/>
    <property type="match status" value="1"/>
</dbReference>
<dbReference type="PROSITE" id="PS50893">
    <property type="entry name" value="ABC_TRANSPORTER_2"/>
    <property type="match status" value="1"/>
</dbReference>
<evidence type="ECO:0000256" key="2">
    <source>
        <dbReference type="ARBA" id="ARBA00022448"/>
    </source>
</evidence>
<dbReference type="SUPFAM" id="SSF52540">
    <property type="entry name" value="P-loop containing nucleoside triphosphate hydrolases"/>
    <property type="match status" value="1"/>
</dbReference>
<keyword evidence="7 9" id="KW-1133">Transmembrane helix</keyword>
<evidence type="ECO:0000313" key="14">
    <source>
        <dbReference type="EMBL" id="MCS5712091.1"/>
    </source>
</evidence>
<evidence type="ECO:0000256" key="1">
    <source>
        <dbReference type="ARBA" id="ARBA00004651"/>
    </source>
</evidence>
<dbReference type="PANTHER" id="PTHR24221">
    <property type="entry name" value="ATP-BINDING CASSETTE SUB-FAMILY B"/>
    <property type="match status" value="1"/>
</dbReference>
<proteinExistence type="predicted"/>
<dbReference type="InterPro" id="IPR011527">
    <property type="entry name" value="ABC1_TM_dom"/>
</dbReference>
<evidence type="ECO:0000256" key="7">
    <source>
        <dbReference type="ARBA" id="ARBA00022989"/>
    </source>
</evidence>
<comment type="caution">
    <text evidence="13">The sequence shown here is derived from an EMBL/GenBank/DDBJ whole genome shotgun (WGS) entry which is preliminary data.</text>
</comment>
<dbReference type="SMART" id="SM00382">
    <property type="entry name" value="AAA"/>
    <property type="match status" value="1"/>
</dbReference>
<dbReference type="CDD" id="cd03246">
    <property type="entry name" value="ABCC_Protease_Secretion"/>
    <property type="match status" value="1"/>
</dbReference>
<dbReference type="GO" id="GO:0005524">
    <property type="term" value="F:ATP binding"/>
    <property type="evidence" value="ECO:0007669"/>
    <property type="project" value="UniProtKB-KW"/>
</dbReference>
<dbReference type="GO" id="GO:0005886">
    <property type="term" value="C:plasma membrane"/>
    <property type="evidence" value="ECO:0007669"/>
    <property type="project" value="UniProtKB-SubCell"/>
</dbReference>
<dbReference type="PROSITE" id="PS00211">
    <property type="entry name" value="ABC_TRANSPORTER_1"/>
    <property type="match status" value="1"/>
</dbReference>
<feature type="transmembrane region" description="Helical" evidence="9">
    <location>
        <begin position="170"/>
        <end position="187"/>
    </location>
</feature>
<dbReference type="GO" id="GO:0140359">
    <property type="term" value="F:ABC-type transporter activity"/>
    <property type="evidence" value="ECO:0007669"/>
    <property type="project" value="InterPro"/>
</dbReference>
<keyword evidence="6 13" id="KW-0067">ATP-binding</keyword>
<keyword evidence="8 9" id="KW-0472">Membrane</keyword>
<keyword evidence="4 9" id="KW-0812">Transmembrane</keyword>
<feature type="transmembrane region" description="Helical" evidence="9">
    <location>
        <begin position="303"/>
        <end position="324"/>
    </location>
</feature>
<dbReference type="Pfam" id="PF00664">
    <property type="entry name" value="ABC_membrane"/>
    <property type="match status" value="1"/>
</dbReference>
<organism evidence="13">
    <name type="scientific">Candidatus Berkiella aquae</name>
    <dbReference type="NCBI Taxonomy" id="295108"/>
    <lineage>
        <taxon>Bacteria</taxon>
        <taxon>Pseudomonadati</taxon>
        <taxon>Pseudomonadota</taxon>
        <taxon>Gammaproteobacteria</taxon>
        <taxon>Candidatus Berkiellales</taxon>
        <taxon>Candidatus Berkiellaceae</taxon>
        <taxon>Candidatus Berkiella</taxon>
    </lineage>
</organism>
<dbReference type="InterPro" id="IPR027417">
    <property type="entry name" value="P-loop_NTPase"/>
</dbReference>
<evidence type="ECO:0000313" key="15">
    <source>
        <dbReference type="Proteomes" id="UP000051497"/>
    </source>
</evidence>